<comment type="similarity">
    <text evidence="2">Belongs to the glycosyl hydrolase 29 family.</text>
</comment>
<dbReference type="SMART" id="SM00812">
    <property type="entry name" value="Alpha_L_fucos"/>
    <property type="match status" value="2"/>
</dbReference>
<feature type="domain" description="Glycoside hydrolase family 29 N-terminal" evidence="7">
    <location>
        <begin position="202"/>
        <end position="533"/>
    </location>
</feature>
<keyword evidence="6" id="KW-0326">Glycosidase</keyword>
<accession>A0ABQ9HDJ4</accession>
<evidence type="ECO:0000256" key="3">
    <source>
        <dbReference type="ARBA" id="ARBA00012662"/>
    </source>
</evidence>
<name>A0ABQ9HDJ4_9NEOP</name>
<dbReference type="Gene3D" id="3.20.20.80">
    <property type="entry name" value="Glycosidases"/>
    <property type="match status" value="2"/>
</dbReference>
<dbReference type="SUPFAM" id="SSF51445">
    <property type="entry name" value="(Trans)glycosidases"/>
    <property type="match status" value="2"/>
</dbReference>
<dbReference type="PANTHER" id="PTHR10030">
    <property type="entry name" value="ALPHA-L-FUCOSIDASE"/>
    <property type="match status" value="1"/>
</dbReference>
<keyword evidence="4" id="KW-0732">Signal</keyword>
<evidence type="ECO:0000256" key="5">
    <source>
        <dbReference type="ARBA" id="ARBA00022801"/>
    </source>
</evidence>
<evidence type="ECO:0000256" key="1">
    <source>
        <dbReference type="ARBA" id="ARBA00004071"/>
    </source>
</evidence>
<evidence type="ECO:0000256" key="4">
    <source>
        <dbReference type="ARBA" id="ARBA00022729"/>
    </source>
</evidence>
<proteinExistence type="inferred from homology"/>
<protein>
    <recommendedName>
        <fullName evidence="3">alpha-L-fucosidase</fullName>
        <ecNumber evidence="3">3.2.1.51</ecNumber>
    </recommendedName>
</protein>
<dbReference type="Pfam" id="PF01120">
    <property type="entry name" value="Alpha_L_fucos"/>
    <property type="match status" value="2"/>
</dbReference>
<dbReference type="PRINTS" id="PR00741">
    <property type="entry name" value="GLHYDRLASE29"/>
</dbReference>
<dbReference type="InterPro" id="IPR017853">
    <property type="entry name" value="GH"/>
</dbReference>
<evidence type="ECO:0000256" key="6">
    <source>
        <dbReference type="ARBA" id="ARBA00023295"/>
    </source>
</evidence>
<sequence>MFQRSCTCRTGQDTLQFLEFTSLHITLNPCMIAPPRERGRAVVTHSDSHSLASGIEFQHSHPDLGSPRSPENQSTPIIRCLLTTGYDRSSCFSEQTVPSLTITRAVPTTALPRMITTRIQLLNRLQDQSRIGQQVQQSGNTLAEQVFIKARGTRPDSAGCTYFCYFKLKIQTKEDTQVREMEYAVAMAALAALSTCGVWGVKYEPNWDSIDSRPTPEWFDEAKFGIFIHWGVYSVPSYGSEWFWYHWKQQNEGYKEFMEQNYPPGFTYQNWGKQFTAELYDPNTWADIFLASGAKYVVITSKHHEGYALYPSNYSFSWNAKDVGPGRDLIGPLADAIRNKTKLRFGLYHSLLEWYNPLYLRDKANNWTTQTFAQQKAIPELYELVKLYRPEVIYSDGEWEAPSSYWNSTSFLAWLFNESPVRNSVAVNDRWGEETMCKHGGYRDCKDHFNPGVLQEHKWESAATLDKQSWGYRRRAVLQNYESIEAVIAYLVKAVSCNGNLLLNIGPTKEGSIPVIMEERLRQMGSWLKVNGEAIYSTRPWTYQNDSVSGDVWYTRKKNGPAVYAIFLNWPEDNVGIMGYPQLAANATITMFGYDNQLKYEPNWDSIDSRPTPEWFDEAKFGIFIHWGVYSVPSYGNEWFWYLWTQQDKGYKEFIEKNYPPGFTYQDLAKQFTAEIYDPEKWADIFSASGAKYVVITSKHHEGYALYPSKYSFSWNAKDVGAGRDLIGPLADAIRNKTKLRFGLYHSLLEWYNPLYLRDKANNWTTQTFAQQKAIPELYELVELYRPEVIYSDGEWEAPSSYWNSTSFLAWLFNESPVKDTVAVNDRWGEETMCKHGGYRDCKDHFNPGVLQDHKWESAATLEKQSWGYRRRASLKYYETIEQCITYLVKAVSCNGNLLLNIGPTKEGAIPVIMEERLRQMGSWLKVNGEAIYSTRPWTYQHENVTGDVW</sequence>
<reference evidence="8 9" key="1">
    <citation type="submission" date="2023-02" db="EMBL/GenBank/DDBJ databases">
        <title>LHISI_Scaffold_Assembly.</title>
        <authorList>
            <person name="Stuart O.P."/>
            <person name="Cleave R."/>
            <person name="Magrath M.J.L."/>
            <person name="Mikheyev A.S."/>
        </authorList>
    </citation>
    <scope>NUCLEOTIDE SEQUENCE [LARGE SCALE GENOMIC DNA]</scope>
    <source>
        <strain evidence="8">Daus_M_001</strain>
        <tissue evidence="8">Leg muscle</tissue>
    </source>
</reference>
<dbReference type="InterPro" id="IPR057739">
    <property type="entry name" value="Glyco_hydro_29_N"/>
</dbReference>
<dbReference type="InterPro" id="IPR016286">
    <property type="entry name" value="FUC_metazoa-typ"/>
</dbReference>
<gene>
    <name evidence="8" type="ORF">PR048_014195</name>
</gene>
<evidence type="ECO:0000256" key="2">
    <source>
        <dbReference type="ARBA" id="ARBA00007951"/>
    </source>
</evidence>
<keyword evidence="9" id="KW-1185">Reference proteome</keyword>
<dbReference type="EMBL" id="JARBHB010000005">
    <property type="protein sequence ID" value="KAJ8882388.1"/>
    <property type="molecule type" value="Genomic_DNA"/>
</dbReference>
<dbReference type="PANTHER" id="PTHR10030:SF37">
    <property type="entry name" value="ALPHA-L-FUCOSIDASE-RELATED"/>
    <property type="match status" value="1"/>
</dbReference>
<feature type="domain" description="Glycoside hydrolase family 29 N-terminal" evidence="7">
    <location>
        <begin position="596"/>
        <end position="930"/>
    </location>
</feature>
<evidence type="ECO:0000259" key="7">
    <source>
        <dbReference type="Pfam" id="PF01120"/>
    </source>
</evidence>
<dbReference type="EC" id="3.2.1.51" evidence="3"/>
<keyword evidence="5" id="KW-0378">Hydrolase</keyword>
<comment type="caution">
    <text evidence="8">The sequence shown here is derived from an EMBL/GenBank/DDBJ whole genome shotgun (WGS) entry which is preliminary data.</text>
</comment>
<evidence type="ECO:0000313" key="8">
    <source>
        <dbReference type="EMBL" id="KAJ8882388.1"/>
    </source>
</evidence>
<dbReference type="Proteomes" id="UP001159363">
    <property type="component" value="Chromosome 4"/>
</dbReference>
<organism evidence="8 9">
    <name type="scientific">Dryococelus australis</name>
    <dbReference type="NCBI Taxonomy" id="614101"/>
    <lineage>
        <taxon>Eukaryota</taxon>
        <taxon>Metazoa</taxon>
        <taxon>Ecdysozoa</taxon>
        <taxon>Arthropoda</taxon>
        <taxon>Hexapoda</taxon>
        <taxon>Insecta</taxon>
        <taxon>Pterygota</taxon>
        <taxon>Neoptera</taxon>
        <taxon>Polyneoptera</taxon>
        <taxon>Phasmatodea</taxon>
        <taxon>Verophasmatodea</taxon>
        <taxon>Anareolatae</taxon>
        <taxon>Phasmatidae</taxon>
        <taxon>Eurycanthinae</taxon>
        <taxon>Dryococelus</taxon>
    </lineage>
</organism>
<evidence type="ECO:0000313" key="9">
    <source>
        <dbReference type="Proteomes" id="UP001159363"/>
    </source>
</evidence>
<dbReference type="InterPro" id="IPR000933">
    <property type="entry name" value="Glyco_hydro_29"/>
</dbReference>
<comment type="function">
    <text evidence="1">Alpha-L-fucosidase is responsible for hydrolyzing the alpha-1,6-linked fucose joined to the reducing-end N-acetylglucosamine of the carbohydrate moieties of glycoproteins.</text>
</comment>